<feature type="transmembrane region" description="Helical" evidence="1">
    <location>
        <begin position="12"/>
        <end position="33"/>
    </location>
</feature>
<gene>
    <name evidence="2" type="ORF">GCM10011363_32860</name>
</gene>
<protein>
    <recommendedName>
        <fullName evidence="4">DUF4064 domain-containing protein</fullName>
    </recommendedName>
</protein>
<reference evidence="3" key="1">
    <citation type="journal article" date="2019" name="Int. J. Syst. Evol. Microbiol.">
        <title>The Global Catalogue of Microorganisms (GCM) 10K type strain sequencing project: providing services to taxonomists for standard genome sequencing and annotation.</title>
        <authorList>
            <consortium name="The Broad Institute Genomics Platform"/>
            <consortium name="The Broad Institute Genome Sequencing Center for Infectious Disease"/>
            <person name="Wu L."/>
            <person name="Ma J."/>
        </authorList>
    </citation>
    <scope>NUCLEOTIDE SEQUENCE [LARGE SCALE GENOMIC DNA]</scope>
    <source>
        <strain evidence="3">CGMCC 1.12478</strain>
    </source>
</reference>
<keyword evidence="3" id="KW-1185">Reference proteome</keyword>
<keyword evidence="1" id="KW-0472">Membrane</keyword>
<keyword evidence="1" id="KW-0812">Transmembrane</keyword>
<evidence type="ECO:0000256" key="1">
    <source>
        <dbReference type="SAM" id="Phobius"/>
    </source>
</evidence>
<dbReference type="EMBL" id="BMFC01000010">
    <property type="protein sequence ID" value="GGC13668.1"/>
    <property type="molecule type" value="Genomic_DNA"/>
</dbReference>
<accession>A0ABQ1KWY1</accession>
<name>A0ABQ1KWY1_9RHOB</name>
<evidence type="ECO:0008006" key="4">
    <source>
        <dbReference type="Google" id="ProtNLM"/>
    </source>
</evidence>
<feature type="transmembrane region" description="Helical" evidence="1">
    <location>
        <begin position="79"/>
        <end position="100"/>
    </location>
</feature>
<feature type="transmembrane region" description="Helical" evidence="1">
    <location>
        <begin position="112"/>
        <end position="144"/>
    </location>
</feature>
<evidence type="ECO:0000313" key="3">
    <source>
        <dbReference type="Proteomes" id="UP000645462"/>
    </source>
</evidence>
<comment type="caution">
    <text evidence="2">The sequence shown here is derived from an EMBL/GenBank/DDBJ whole genome shotgun (WGS) entry which is preliminary data.</text>
</comment>
<sequence>MAETAPTQDATFGWIGFAVGAAALVLTLVTFWAGPFAPQQAAGVTLGELAADIAKAAARSVAGQEQPAPVAVPWTIDKYLEIAVGVLSGFAILIGVAAFVRHEQKRAAMSGIALGGLAMAVQFFAWTIGMIVGGVVLVGVLYALRDTFGGVFGGLLGD</sequence>
<dbReference type="Proteomes" id="UP000645462">
    <property type="component" value="Unassembled WGS sequence"/>
</dbReference>
<proteinExistence type="predicted"/>
<keyword evidence="1" id="KW-1133">Transmembrane helix</keyword>
<organism evidence="2 3">
    <name type="scientific">Marivita lacus</name>
    <dbReference type="NCBI Taxonomy" id="1323742"/>
    <lineage>
        <taxon>Bacteria</taxon>
        <taxon>Pseudomonadati</taxon>
        <taxon>Pseudomonadota</taxon>
        <taxon>Alphaproteobacteria</taxon>
        <taxon>Rhodobacterales</taxon>
        <taxon>Roseobacteraceae</taxon>
        <taxon>Marivita</taxon>
    </lineage>
</organism>
<dbReference type="RefSeq" id="WP_188483134.1">
    <property type="nucleotide sequence ID" value="NZ_BMFC01000010.1"/>
</dbReference>
<evidence type="ECO:0000313" key="2">
    <source>
        <dbReference type="EMBL" id="GGC13668.1"/>
    </source>
</evidence>